<sequence>MNKRKLLSVLLVSVLSIGLFACKKDETIYRTSSEGAFAYENATVYFAMTDRFLDGDEKNNDSYGRKNPDELGKSIGTFNGGDIKGLTKKLEEGYFEDLGVNAIWITAPYEQIHGYIGGGERGDFAHYGFHGYYALDWTMMDRNVGTVEEFRTFVDTAHSQGIRILMDVVMNHVGYPNLTDMLTYDYGNVNLPEGYEVKEGMDFFDYSKYVDYESEASFENYWGDWVRAGLPGYEEPGESEITLSLAGLPDVRTEVEEDLGLPPILERKWAMETDKEYEAYILPASKELRKDLGLPPYAYITKWLAAFVEEFGVDGFRVDTAKHVEIERWENLGNEAQKALESWREKNPEKPGADFTEDFFMVAEVWGHGVLKDYYFDHGFDAVINFTFQGLKKDGPAFRASSMSGVYENYAKTLHGEDPFNVLSYLSQHDTTLYPREKLIEGATKLLLLPGAVKIFYGDETARPMGDGGSDKTQGTRSPMNWDSVDEEVLAHFKKLGSFRNRNISVGAGTHEMLSEEPFVFTRTYDKEGIFNRVLVYQGPGGQVELDLKAAFEDGTTLRDAYTGTLYEVKEGKVTLQVHEIGLSLLEAVEKVE</sequence>
<proteinExistence type="predicted"/>
<name>A0A1G8PER7_9CLOT</name>
<evidence type="ECO:0000313" key="4">
    <source>
        <dbReference type="Proteomes" id="UP000183255"/>
    </source>
</evidence>
<organism evidence="3 4">
    <name type="scientific">Proteiniclasticum ruminis</name>
    <dbReference type="NCBI Taxonomy" id="398199"/>
    <lineage>
        <taxon>Bacteria</taxon>
        <taxon>Bacillati</taxon>
        <taxon>Bacillota</taxon>
        <taxon>Clostridia</taxon>
        <taxon>Eubacteriales</taxon>
        <taxon>Clostridiaceae</taxon>
        <taxon>Proteiniclasticum</taxon>
    </lineage>
</organism>
<dbReference type="PANTHER" id="PTHR10357:SF209">
    <property type="entry name" value="PERIPLASMIC ALPHA-AMYLASE"/>
    <property type="match status" value="1"/>
</dbReference>
<accession>A0A1G8PER7</accession>
<dbReference type="EMBL" id="FNDZ01000005">
    <property type="protein sequence ID" value="SDI91003.1"/>
    <property type="molecule type" value="Genomic_DNA"/>
</dbReference>
<evidence type="ECO:0000313" key="3">
    <source>
        <dbReference type="EMBL" id="SDI91003.1"/>
    </source>
</evidence>
<dbReference type="SUPFAM" id="SSF51445">
    <property type="entry name" value="(Trans)glycosidases"/>
    <property type="match status" value="1"/>
</dbReference>
<dbReference type="Gene3D" id="3.20.20.80">
    <property type="entry name" value="Glycosidases"/>
    <property type="match status" value="2"/>
</dbReference>
<dbReference type="GO" id="GO:0005975">
    <property type="term" value="P:carbohydrate metabolic process"/>
    <property type="evidence" value="ECO:0007669"/>
    <property type="project" value="InterPro"/>
</dbReference>
<dbReference type="InterPro" id="IPR017853">
    <property type="entry name" value="GH"/>
</dbReference>
<protein>
    <submittedName>
        <fullName evidence="3">Alpha-amylase</fullName>
    </submittedName>
</protein>
<dbReference type="Pfam" id="PF00128">
    <property type="entry name" value="Alpha-amylase"/>
    <property type="match status" value="2"/>
</dbReference>
<dbReference type="Proteomes" id="UP000183255">
    <property type="component" value="Unassembled WGS sequence"/>
</dbReference>
<reference evidence="3 4" key="1">
    <citation type="submission" date="2016-10" db="EMBL/GenBank/DDBJ databases">
        <authorList>
            <person name="de Groot N.N."/>
        </authorList>
    </citation>
    <scope>NUCLEOTIDE SEQUENCE [LARGE SCALE GENOMIC DNA]</scope>
    <source>
        <strain evidence="3 4">CGMCC 1.5058</strain>
    </source>
</reference>
<dbReference type="InterPro" id="IPR006047">
    <property type="entry name" value="GH13_cat_dom"/>
</dbReference>
<keyword evidence="1" id="KW-0732">Signal</keyword>
<dbReference type="RefSeq" id="WP_036909341.1">
    <property type="nucleotide sequence ID" value="NZ_FNDZ01000005.1"/>
</dbReference>
<dbReference type="AlphaFoldDB" id="A0A1G8PER7"/>
<dbReference type="PANTHER" id="PTHR10357">
    <property type="entry name" value="ALPHA-AMYLASE FAMILY MEMBER"/>
    <property type="match status" value="1"/>
</dbReference>
<feature type="signal peptide" evidence="1">
    <location>
        <begin position="1"/>
        <end position="21"/>
    </location>
</feature>
<evidence type="ECO:0000259" key="2">
    <source>
        <dbReference type="SMART" id="SM00642"/>
    </source>
</evidence>
<dbReference type="PROSITE" id="PS51257">
    <property type="entry name" value="PROKAR_LIPOPROTEIN"/>
    <property type="match status" value="1"/>
</dbReference>
<gene>
    <name evidence="3" type="ORF">SAMN05421804_10582</name>
</gene>
<feature type="chain" id="PRO_5010274227" evidence="1">
    <location>
        <begin position="22"/>
        <end position="593"/>
    </location>
</feature>
<evidence type="ECO:0000256" key="1">
    <source>
        <dbReference type="SAM" id="SignalP"/>
    </source>
</evidence>
<dbReference type="SMART" id="SM00642">
    <property type="entry name" value="Aamy"/>
    <property type="match status" value="1"/>
</dbReference>
<feature type="domain" description="Glycosyl hydrolase family 13 catalytic" evidence="2">
    <location>
        <begin position="46"/>
        <end position="500"/>
    </location>
</feature>